<keyword evidence="8" id="KW-0472">Membrane</keyword>
<keyword evidence="1" id="KW-0813">Transport</keyword>
<evidence type="ECO:0000256" key="6">
    <source>
        <dbReference type="ARBA" id="ARBA00023004"/>
    </source>
</evidence>
<dbReference type="InterPro" id="IPR017900">
    <property type="entry name" value="4Fe4S_Fe_S_CS"/>
</dbReference>
<evidence type="ECO:0000259" key="9">
    <source>
        <dbReference type="PROSITE" id="PS51379"/>
    </source>
</evidence>
<evidence type="ECO:0000313" key="11">
    <source>
        <dbReference type="Proteomes" id="UP000595074"/>
    </source>
</evidence>
<dbReference type="InterPro" id="IPR050954">
    <property type="entry name" value="ET_IronSulfur_Cluster-Binding"/>
</dbReference>
<keyword evidence="4" id="KW-0677">Repeat</keyword>
<dbReference type="PANTHER" id="PTHR43177">
    <property type="entry name" value="PROTEIN NRFC"/>
    <property type="match status" value="1"/>
</dbReference>
<evidence type="ECO:0000256" key="3">
    <source>
        <dbReference type="ARBA" id="ARBA00022723"/>
    </source>
</evidence>
<feature type="transmembrane region" description="Helical" evidence="8">
    <location>
        <begin position="385"/>
        <end position="404"/>
    </location>
</feature>
<dbReference type="GO" id="GO:0046872">
    <property type="term" value="F:metal ion binding"/>
    <property type="evidence" value="ECO:0007669"/>
    <property type="project" value="UniProtKB-KW"/>
</dbReference>
<feature type="transmembrane region" description="Helical" evidence="8">
    <location>
        <begin position="321"/>
        <end position="339"/>
    </location>
</feature>
<dbReference type="GO" id="GO:0051539">
    <property type="term" value="F:4 iron, 4 sulfur cluster binding"/>
    <property type="evidence" value="ECO:0007669"/>
    <property type="project" value="UniProtKB-KW"/>
</dbReference>
<keyword evidence="6" id="KW-0408">Iron</keyword>
<keyword evidence="2" id="KW-0004">4Fe-4S</keyword>
<gene>
    <name evidence="10" type="ORF">IMZ28_03625</name>
</gene>
<dbReference type="Pfam" id="PF13247">
    <property type="entry name" value="Fer4_11"/>
    <property type="match status" value="1"/>
</dbReference>
<dbReference type="InterPro" id="IPR017896">
    <property type="entry name" value="4Fe4S_Fe-S-bd"/>
</dbReference>
<evidence type="ECO:0000256" key="8">
    <source>
        <dbReference type="SAM" id="Phobius"/>
    </source>
</evidence>
<evidence type="ECO:0000256" key="7">
    <source>
        <dbReference type="ARBA" id="ARBA00023014"/>
    </source>
</evidence>
<keyword evidence="8" id="KW-0812">Transmembrane</keyword>
<dbReference type="Gene3D" id="3.30.70.20">
    <property type="match status" value="2"/>
</dbReference>
<evidence type="ECO:0000313" key="10">
    <source>
        <dbReference type="EMBL" id="QOR62571.1"/>
    </source>
</evidence>
<keyword evidence="3" id="KW-0479">Metal-binding</keyword>
<keyword evidence="7" id="KW-0411">Iron-sulfur</keyword>
<keyword evidence="11" id="KW-1185">Reference proteome</keyword>
<keyword evidence="8" id="KW-1133">Transmembrane helix</keyword>
<feature type="transmembrane region" description="Helical" evidence="8">
    <location>
        <begin position="467"/>
        <end position="487"/>
    </location>
</feature>
<dbReference type="CDD" id="cd16371">
    <property type="entry name" value="DMSOR_beta_like"/>
    <property type="match status" value="1"/>
</dbReference>
<organism evidence="10 11">
    <name type="scientific">Sulfurovum indicum</name>
    <dbReference type="NCBI Taxonomy" id="2779528"/>
    <lineage>
        <taxon>Bacteria</taxon>
        <taxon>Pseudomonadati</taxon>
        <taxon>Campylobacterota</taxon>
        <taxon>Epsilonproteobacteria</taxon>
        <taxon>Campylobacterales</taxon>
        <taxon>Sulfurovaceae</taxon>
        <taxon>Sulfurovum</taxon>
    </lineage>
</organism>
<accession>A0A7M1S6G7</accession>
<dbReference type="Pfam" id="PF04976">
    <property type="entry name" value="DmsC"/>
    <property type="match status" value="1"/>
</dbReference>
<reference evidence="10 11" key="1">
    <citation type="submission" date="2020-10" db="EMBL/GenBank/DDBJ databases">
        <title>The genome of sulfurovum sp.</title>
        <authorList>
            <person name="Xie S."/>
            <person name="Shao Z."/>
            <person name="Jiang L."/>
        </authorList>
    </citation>
    <scope>NUCLEOTIDE SEQUENCE [LARGE SCALE GENOMIC DNA]</scope>
    <source>
        <strain evidence="10 11">ST-419</strain>
    </source>
</reference>
<dbReference type="InterPro" id="IPR007059">
    <property type="entry name" value="DmsC"/>
</dbReference>
<dbReference type="SUPFAM" id="SSF54862">
    <property type="entry name" value="4Fe-4S ferredoxins"/>
    <property type="match status" value="1"/>
</dbReference>
<dbReference type="PANTHER" id="PTHR43177:SF5">
    <property type="entry name" value="ANAEROBIC DIMETHYL SULFOXIDE REDUCTASE CHAIN B-RELATED"/>
    <property type="match status" value="1"/>
</dbReference>
<name>A0A7M1S6G7_9BACT</name>
<feature type="transmembrane region" description="Helical" evidence="8">
    <location>
        <begin position="279"/>
        <end position="300"/>
    </location>
</feature>
<proteinExistence type="predicted"/>
<feature type="transmembrane region" description="Helical" evidence="8">
    <location>
        <begin position="345"/>
        <end position="364"/>
    </location>
</feature>
<dbReference type="RefSeq" id="WP_197549389.1">
    <property type="nucleotide sequence ID" value="NZ_CP063164.1"/>
</dbReference>
<feature type="transmembrane region" description="Helical" evidence="8">
    <location>
        <begin position="410"/>
        <end position="429"/>
    </location>
</feature>
<protein>
    <submittedName>
        <fullName evidence="10">Dimethyl sulfoxide reductase anchor subunit</fullName>
    </submittedName>
</protein>
<feature type="transmembrane region" description="Helical" evidence="8">
    <location>
        <begin position="493"/>
        <end position="515"/>
    </location>
</feature>
<keyword evidence="5" id="KW-0249">Electron transport</keyword>
<evidence type="ECO:0000256" key="5">
    <source>
        <dbReference type="ARBA" id="ARBA00022982"/>
    </source>
</evidence>
<feature type="domain" description="4Fe-4S ferredoxin-type" evidence="9">
    <location>
        <begin position="119"/>
        <end position="148"/>
    </location>
</feature>
<feature type="transmembrane region" description="Helical" evidence="8">
    <location>
        <begin position="243"/>
        <end position="267"/>
    </location>
</feature>
<dbReference type="PROSITE" id="PS51379">
    <property type="entry name" value="4FE4S_FER_2"/>
    <property type="match status" value="2"/>
</dbReference>
<evidence type="ECO:0000256" key="1">
    <source>
        <dbReference type="ARBA" id="ARBA00022448"/>
    </source>
</evidence>
<sequence>MAVEPLSKHTPLESFINHKNETGMQCGNYTIDIPELKPGEQYRFHFDATACVGCHCCEVACNEQNGNDADIKWRRVGEMETGTFPDTLQLFNSMSCNHCIDPECLRGCPTESYIKLDNGIVWHDDPSCIGCQYCTWNCPYEVPVFNPDRGIVTKCHMCVDKLEAGQTPACVQACPGGAIEIEAVNVEKWLAEDMAKEGVAPHLPDIEITKPTTRYTLPDIPKGAEIRPADEHLLKPAHAELPLVFMTVLTQVSLGAFLALFFGQLLYTFGFNLPKPNTAMALLAVIPSMIGLPLSALHLGRPGMAIMAMKNWRTSWLSREAIALGAFTGLATLVALFYFLDAEGFGLLLLEALTLAVGIYGIYAQSMIYRIKARPSWNRKSTTKRFFGSGYVGFLLIASVLLLSNGSQGAMVLLAITLLAGMGQALVILEEVMFYRHLDKEDPLYYQYNRSRILLQEHFGKVKKYRVYSLALFALAMPLFAILFTASGMTGPAVATLIIAAIGAFTSELAGRYLFYRTVVPLGLAGNFFAGNQRH</sequence>
<dbReference type="KEGG" id="sinu:IMZ28_03625"/>
<dbReference type="PROSITE" id="PS00198">
    <property type="entry name" value="4FE4S_FER_1"/>
    <property type="match status" value="1"/>
</dbReference>
<evidence type="ECO:0000256" key="4">
    <source>
        <dbReference type="ARBA" id="ARBA00022737"/>
    </source>
</evidence>
<feature type="domain" description="4Fe-4S ferredoxin-type" evidence="9">
    <location>
        <begin position="42"/>
        <end position="72"/>
    </location>
</feature>
<evidence type="ECO:0000256" key="2">
    <source>
        <dbReference type="ARBA" id="ARBA00022485"/>
    </source>
</evidence>
<dbReference type="AlphaFoldDB" id="A0A7M1S6G7"/>
<dbReference type="Proteomes" id="UP000595074">
    <property type="component" value="Chromosome"/>
</dbReference>
<dbReference type="GO" id="GO:0019645">
    <property type="term" value="P:anaerobic electron transport chain"/>
    <property type="evidence" value="ECO:0007669"/>
    <property type="project" value="InterPro"/>
</dbReference>
<dbReference type="GO" id="GO:0016020">
    <property type="term" value="C:membrane"/>
    <property type="evidence" value="ECO:0007669"/>
    <property type="project" value="InterPro"/>
</dbReference>
<dbReference type="EMBL" id="CP063164">
    <property type="protein sequence ID" value="QOR62571.1"/>
    <property type="molecule type" value="Genomic_DNA"/>
</dbReference>